<reference evidence="13 14" key="1">
    <citation type="submission" date="2018-04" db="EMBL/GenBank/DDBJ databases">
        <title>Genomic Encyclopedia of Type Strains, Phase IV (KMG-IV): sequencing the most valuable type-strain genomes for metagenomic binning, comparative biology and taxonomic classification.</title>
        <authorList>
            <person name="Goeker M."/>
        </authorList>
    </citation>
    <scope>NUCLEOTIDE SEQUENCE [LARGE SCALE GENOMIC DNA]</scope>
    <source>
        <strain evidence="13 14">DSM 14823</strain>
    </source>
</reference>
<dbReference type="GO" id="GO:0051539">
    <property type="term" value="F:4 iron, 4 sulfur cluster binding"/>
    <property type="evidence" value="ECO:0007669"/>
    <property type="project" value="TreeGrafter"/>
</dbReference>
<dbReference type="SUPFAM" id="SSF52016">
    <property type="entry name" value="LeuD/IlvD-like"/>
    <property type="match status" value="1"/>
</dbReference>
<dbReference type="PANTHER" id="PTHR43160">
    <property type="entry name" value="ACONITATE HYDRATASE B"/>
    <property type="match status" value="1"/>
</dbReference>
<dbReference type="GO" id="GO:0046872">
    <property type="term" value="F:metal ion binding"/>
    <property type="evidence" value="ECO:0007669"/>
    <property type="project" value="UniProtKB-KW"/>
</dbReference>
<feature type="domain" description="Aconitase A/isopropylmalate dehydratase small subunit swivel" evidence="12">
    <location>
        <begin position="512"/>
        <end position="581"/>
    </location>
</feature>
<dbReference type="AlphaFoldDB" id="A0A2U1B3U7"/>
<accession>A0A2U1B3U7</accession>
<evidence type="ECO:0000256" key="8">
    <source>
        <dbReference type="ARBA" id="ARBA00023501"/>
    </source>
</evidence>
<comment type="caution">
    <text evidence="13">The sequence shown here is derived from an EMBL/GenBank/DDBJ whole genome shotgun (WGS) entry which is preliminary data.</text>
</comment>
<keyword evidence="6" id="KW-0408">Iron</keyword>
<dbReference type="UniPathway" id="UPA00223">
    <property type="reaction ID" value="UER00718"/>
</dbReference>
<dbReference type="Pfam" id="PF00694">
    <property type="entry name" value="Aconitase_C"/>
    <property type="match status" value="1"/>
</dbReference>
<evidence type="ECO:0000256" key="1">
    <source>
        <dbReference type="ARBA" id="ARBA00001966"/>
    </source>
</evidence>
<dbReference type="GO" id="GO:0005829">
    <property type="term" value="C:cytosol"/>
    <property type="evidence" value="ECO:0007669"/>
    <property type="project" value="TreeGrafter"/>
</dbReference>
<evidence type="ECO:0000256" key="3">
    <source>
        <dbReference type="ARBA" id="ARBA00012926"/>
    </source>
</evidence>
<proteinExistence type="predicted"/>
<sequence>MAKGTVVQKIIEAHYVSGSRETGKPVAIRIDQTLTQDATGTMAYLELEAMQIPAVKTELSVSYVDHNMMQNGPENRNDHVYLQSVANAKGVRFSPPGNGICHQVHLERFGVPGKTLIGSDSHTPTGGGIGMLAIGAGGLDVALAMAGKPFRIPYPKVIGVKLTNKLGPWCAAKDVILHLLSILTTKGNVGSIVEYFGPGVASLTVPQRATITNMGAELGVTTSVFPSDESTRKFLKAQQREADYVPLAADAGAEYDQVIEIDLAKVVPLAACPSSPDNIKPIEALAGTKVGQVIIGSCTNSSYRDLAMVAMTLKGRKVNPNLTLAIAPGSRQVLEMLSRNGMLADIIGAGARILETGCGPCIGQGQSPADDTVTVRTFNRNFAGRTGTKGDQSYLVSPETAVAVALTGEFTDPRKLGVEYPDVVEPEVFGINDSMIQLPTGTGEIVRKRTIGQPPVNTPLPDEIDGVVVIKVGDKITTDHIMPAGVHLKLRSNIPAYSKVVFECFTEPGWPSFAERAAAVRDSGKAGVIVGRDSYGQGSSREHAAICPMYLGVKVVAALAIERIHSANLINFGILPLMFENPADYDAIDEKDELRFTDLHKQLAVGAPVRAELVKENGQTQEIIFKHRLSDEDIRIILAGGMLNLK</sequence>
<evidence type="ECO:0000256" key="6">
    <source>
        <dbReference type="ARBA" id="ARBA00023004"/>
    </source>
</evidence>
<dbReference type="GO" id="GO:0006099">
    <property type="term" value="P:tricarboxylic acid cycle"/>
    <property type="evidence" value="ECO:0007669"/>
    <property type="project" value="UniProtKB-UniPathway"/>
</dbReference>
<dbReference type="Proteomes" id="UP000245959">
    <property type="component" value="Unassembled WGS sequence"/>
</dbReference>
<dbReference type="InterPro" id="IPR036008">
    <property type="entry name" value="Aconitase_4Fe-4S_dom"/>
</dbReference>
<evidence type="ECO:0000256" key="2">
    <source>
        <dbReference type="ARBA" id="ARBA00004717"/>
    </source>
</evidence>
<dbReference type="EMBL" id="QEKH01000009">
    <property type="protein sequence ID" value="PVY43350.1"/>
    <property type="molecule type" value="Genomic_DNA"/>
</dbReference>
<dbReference type="PRINTS" id="PR00415">
    <property type="entry name" value="ACONITASE"/>
</dbReference>
<dbReference type="Pfam" id="PF00330">
    <property type="entry name" value="Aconitase"/>
    <property type="match status" value="1"/>
</dbReference>
<evidence type="ECO:0000313" key="13">
    <source>
        <dbReference type="EMBL" id="PVY43350.1"/>
    </source>
</evidence>
<keyword evidence="14" id="KW-1185">Reference proteome</keyword>
<evidence type="ECO:0000259" key="12">
    <source>
        <dbReference type="Pfam" id="PF00694"/>
    </source>
</evidence>
<dbReference type="InterPro" id="IPR001030">
    <property type="entry name" value="Acoase/IPM_deHydtase_lsu_aba"/>
</dbReference>
<dbReference type="Gene3D" id="3.30.499.10">
    <property type="entry name" value="Aconitase, domain 3"/>
    <property type="match status" value="2"/>
</dbReference>
<dbReference type="InterPro" id="IPR018136">
    <property type="entry name" value="Aconitase_4Fe-4S_BS"/>
</dbReference>
<name>A0A2U1B3U7_9BACT</name>
<comment type="cofactor">
    <cofactor evidence="1">
        <name>[4Fe-4S] cluster</name>
        <dbReference type="ChEBI" id="CHEBI:49883"/>
    </cofactor>
</comment>
<evidence type="ECO:0000313" key="14">
    <source>
        <dbReference type="Proteomes" id="UP000245959"/>
    </source>
</evidence>
<keyword evidence="7" id="KW-0411">Iron-sulfur</keyword>
<dbReference type="NCBIfam" id="NF005558">
    <property type="entry name" value="PRK07229.1"/>
    <property type="match status" value="1"/>
</dbReference>
<evidence type="ECO:0000256" key="7">
    <source>
        <dbReference type="ARBA" id="ARBA00023014"/>
    </source>
</evidence>
<dbReference type="InterPro" id="IPR015931">
    <property type="entry name" value="Acnase/IPM_dHydase_lsu_aba_1/3"/>
</dbReference>
<dbReference type="InterPro" id="IPR000573">
    <property type="entry name" value="AconitaseA/IPMdHydase_ssu_swvl"/>
</dbReference>
<evidence type="ECO:0000256" key="10">
    <source>
        <dbReference type="ARBA" id="ARBA00031977"/>
    </source>
</evidence>
<organism evidence="13 14">
    <name type="scientific">Victivallis vadensis</name>
    <dbReference type="NCBI Taxonomy" id="172901"/>
    <lineage>
        <taxon>Bacteria</taxon>
        <taxon>Pseudomonadati</taxon>
        <taxon>Lentisphaerota</taxon>
        <taxon>Lentisphaeria</taxon>
        <taxon>Victivallales</taxon>
        <taxon>Victivallaceae</taxon>
        <taxon>Victivallis</taxon>
    </lineage>
</organism>
<dbReference type="RefSeq" id="WP_116883534.1">
    <property type="nucleotide sequence ID" value="NZ_CALXNT010000039.1"/>
</dbReference>
<dbReference type="Gene3D" id="3.20.19.10">
    <property type="entry name" value="Aconitase, domain 4"/>
    <property type="match status" value="1"/>
</dbReference>
<comment type="catalytic activity">
    <reaction evidence="8">
        <text>citrate = D-threo-isocitrate</text>
        <dbReference type="Rhea" id="RHEA:10336"/>
        <dbReference type="ChEBI" id="CHEBI:15562"/>
        <dbReference type="ChEBI" id="CHEBI:16947"/>
        <dbReference type="EC" id="4.2.1.3"/>
    </reaction>
</comment>
<dbReference type="PANTHER" id="PTHR43160:SF3">
    <property type="entry name" value="ACONITATE HYDRATASE, MITOCHONDRIAL"/>
    <property type="match status" value="1"/>
</dbReference>
<evidence type="ECO:0000256" key="9">
    <source>
        <dbReference type="ARBA" id="ARBA00031081"/>
    </source>
</evidence>
<dbReference type="GO" id="GO:0003994">
    <property type="term" value="F:aconitate hydratase activity"/>
    <property type="evidence" value="ECO:0007669"/>
    <property type="project" value="UniProtKB-EC"/>
</dbReference>
<evidence type="ECO:0000256" key="5">
    <source>
        <dbReference type="ARBA" id="ARBA00022723"/>
    </source>
</evidence>
<protein>
    <recommendedName>
        <fullName evidence="4">Aconitate hydratase A</fullName>
        <ecNumber evidence="3">4.2.1.3</ecNumber>
    </recommendedName>
    <alternativeName>
        <fullName evidence="10">Iron-responsive protein-like</fullName>
    </alternativeName>
    <alternativeName>
        <fullName evidence="9">RNA-binding protein</fullName>
    </alternativeName>
</protein>
<evidence type="ECO:0000259" key="11">
    <source>
        <dbReference type="Pfam" id="PF00330"/>
    </source>
</evidence>
<comment type="pathway">
    <text evidence="2">Carbohydrate metabolism; tricarboxylic acid cycle; isocitrate from oxaloacetate: step 2/2.</text>
</comment>
<dbReference type="NCBIfam" id="TIGR01342">
    <property type="entry name" value="acon_putative"/>
    <property type="match status" value="1"/>
</dbReference>
<dbReference type="EC" id="4.2.1.3" evidence="3"/>
<dbReference type="InterPro" id="IPR015928">
    <property type="entry name" value="Aconitase/3IPM_dehydase_swvl"/>
</dbReference>
<dbReference type="InterPro" id="IPR006250">
    <property type="entry name" value="Aconitase_put"/>
</dbReference>
<feature type="domain" description="Aconitase/3-isopropylmalate dehydratase large subunit alpha/beta/alpha" evidence="11">
    <location>
        <begin position="8"/>
        <end position="408"/>
    </location>
</feature>
<gene>
    <name evidence="13" type="ORF">C8D82_10935</name>
</gene>
<dbReference type="PROSITE" id="PS00450">
    <property type="entry name" value="ACONITASE_1"/>
    <property type="match status" value="1"/>
</dbReference>
<dbReference type="GeneID" id="78294839"/>
<evidence type="ECO:0000256" key="4">
    <source>
        <dbReference type="ARBA" id="ARBA00019378"/>
    </source>
</evidence>
<dbReference type="SUPFAM" id="SSF53732">
    <property type="entry name" value="Aconitase iron-sulfur domain"/>
    <property type="match status" value="1"/>
</dbReference>
<dbReference type="InterPro" id="IPR050926">
    <property type="entry name" value="Aconitase/IPM_isomerase"/>
</dbReference>
<keyword evidence="5" id="KW-0479">Metal-binding</keyword>
<dbReference type="PROSITE" id="PS01244">
    <property type="entry name" value="ACONITASE_2"/>
    <property type="match status" value="1"/>
</dbReference>